<dbReference type="GO" id="GO:0005524">
    <property type="term" value="F:ATP binding"/>
    <property type="evidence" value="ECO:0007669"/>
    <property type="project" value="UniProtKB-KW"/>
</dbReference>
<evidence type="ECO:0000256" key="6">
    <source>
        <dbReference type="ARBA" id="ARBA00023136"/>
    </source>
</evidence>
<dbReference type="InterPro" id="IPR003593">
    <property type="entry name" value="AAA+_ATPase"/>
</dbReference>
<dbReference type="Proteomes" id="UP000050277">
    <property type="component" value="Unassembled WGS sequence"/>
</dbReference>
<feature type="domain" description="ABC transporter" evidence="7">
    <location>
        <begin position="9"/>
        <end position="230"/>
    </location>
</feature>
<dbReference type="InterPro" id="IPR003439">
    <property type="entry name" value="ABC_transporter-like_ATP-bd"/>
</dbReference>
<dbReference type="SMART" id="SM00382">
    <property type="entry name" value="AAA"/>
    <property type="match status" value="1"/>
</dbReference>
<dbReference type="GO" id="GO:0016887">
    <property type="term" value="F:ATP hydrolysis activity"/>
    <property type="evidence" value="ECO:0007669"/>
    <property type="project" value="InterPro"/>
</dbReference>
<dbReference type="PANTHER" id="PTHR42788">
    <property type="entry name" value="TAURINE IMPORT ATP-BINDING PROTEIN-RELATED"/>
    <property type="match status" value="1"/>
</dbReference>
<keyword evidence="2" id="KW-1003">Cell membrane</keyword>
<dbReference type="PROSITE" id="PS50893">
    <property type="entry name" value="ABC_TRANSPORTER_2"/>
    <property type="match status" value="1"/>
</dbReference>
<dbReference type="Gene3D" id="3.40.50.300">
    <property type="entry name" value="P-loop containing nucleotide triphosphate hydrolases"/>
    <property type="match status" value="1"/>
</dbReference>
<dbReference type="PRINTS" id="PR00364">
    <property type="entry name" value="DISEASERSIST"/>
</dbReference>
<keyword evidence="6" id="KW-0472">Membrane</keyword>
<dbReference type="Pfam" id="PF00005">
    <property type="entry name" value="ABC_tran"/>
    <property type="match status" value="1"/>
</dbReference>
<sequence>MMSIRGVELGLRGLGKAIANRTILHDINLEIKPGEFIAVIGKSGCGKTTLLRLIAGLTEPTIGQVALDDSPLDGLNPAARVMFQDARLLPWKRVWENVALGLPGLNADQALQALHQVGLADRAYDWPLGLSGGERQRLALARAIANTPSLLLLDEPFGALDALTRIEMQHLVEQLWRAQGFTAILVTHDVEEAIALADRVLLIQNQHIALNLPIHLPRSRQRGSAEFAAIKDQLLGAIFGAGYPLATRVVGA</sequence>
<evidence type="ECO:0000313" key="8">
    <source>
        <dbReference type="EMBL" id="KPL91223.1"/>
    </source>
</evidence>
<keyword evidence="4 8" id="KW-0067">ATP-binding</keyword>
<gene>
    <name evidence="8" type="primary">ssuB</name>
    <name evidence="8" type="ORF">SE18_03520</name>
</gene>
<reference evidence="8 9" key="1">
    <citation type="submission" date="2015-07" db="EMBL/GenBank/DDBJ databases">
        <title>Whole genome sequence of Herpetosiphon geysericola DSM 7119.</title>
        <authorList>
            <person name="Hemp J."/>
            <person name="Ward L.M."/>
            <person name="Pace L.A."/>
            <person name="Fischer W.W."/>
        </authorList>
    </citation>
    <scope>NUCLEOTIDE SEQUENCE [LARGE SCALE GENOMIC DNA]</scope>
    <source>
        <strain evidence="8 9">DSM 7119</strain>
    </source>
</reference>
<evidence type="ECO:0000256" key="2">
    <source>
        <dbReference type="ARBA" id="ARBA00022475"/>
    </source>
</evidence>
<keyword evidence="3" id="KW-0547">Nucleotide-binding</keyword>
<dbReference type="InterPro" id="IPR027417">
    <property type="entry name" value="P-loop_NTPase"/>
</dbReference>
<comment type="caution">
    <text evidence="8">The sequence shown here is derived from an EMBL/GenBank/DDBJ whole genome shotgun (WGS) entry which is preliminary data.</text>
</comment>
<dbReference type="SUPFAM" id="SSF52540">
    <property type="entry name" value="P-loop containing nucleoside triphosphate hydrolases"/>
    <property type="match status" value="1"/>
</dbReference>
<dbReference type="STRING" id="70996.SE18_03520"/>
<dbReference type="InterPro" id="IPR050166">
    <property type="entry name" value="ABC_transporter_ATP-bind"/>
</dbReference>
<dbReference type="PANTHER" id="PTHR42788:SF17">
    <property type="entry name" value="ALIPHATIC SULFONATES IMPORT ATP-BINDING PROTEIN SSUB"/>
    <property type="match status" value="1"/>
</dbReference>
<evidence type="ECO:0000256" key="1">
    <source>
        <dbReference type="ARBA" id="ARBA00022448"/>
    </source>
</evidence>
<evidence type="ECO:0000256" key="5">
    <source>
        <dbReference type="ARBA" id="ARBA00022967"/>
    </source>
</evidence>
<accession>A0A0P6Y4V6</accession>
<evidence type="ECO:0000313" key="9">
    <source>
        <dbReference type="Proteomes" id="UP000050277"/>
    </source>
</evidence>
<keyword evidence="9" id="KW-1185">Reference proteome</keyword>
<keyword evidence="1" id="KW-0813">Transport</keyword>
<dbReference type="InterPro" id="IPR017871">
    <property type="entry name" value="ABC_transporter-like_CS"/>
</dbReference>
<dbReference type="EMBL" id="LGKP01000007">
    <property type="protein sequence ID" value="KPL91223.1"/>
    <property type="molecule type" value="Genomic_DNA"/>
</dbReference>
<dbReference type="AlphaFoldDB" id="A0A0P6Y4V6"/>
<evidence type="ECO:0000259" key="7">
    <source>
        <dbReference type="PROSITE" id="PS50893"/>
    </source>
</evidence>
<keyword evidence="5" id="KW-1278">Translocase</keyword>
<evidence type="ECO:0000256" key="3">
    <source>
        <dbReference type="ARBA" id="ARBA00022741"/>
    </source>
</evidence>
<organism evidence="8 9">
    <name type="scientific">Herpetosiphon geysericola</name>
    <dbReference type="NCBI Taxonomy" id="70996"/>
    <lineage>
        <taxon>Bacteria</taxon>
        <taxon>Bacillati</taxon>
        <taxon>Chloroflexota</taxon>
        <taxon>Chloroflexia</taxon>
        <taxon>Herpetosiphonales</taxon>
        <taxon>Herpetosiphonaceae</taxon>
        <taxon>Herpetosiphon</taxon>
    </lineage>
</organism>
<protein>
    <submittedName>
        <fullName evidence="8">Aliphatic sulfonates transport ATP-binding subunit</fullName>
    </submittedName>
</protein>
<proteinExistence type="predicted"/>
<dbReference type="PATRIC" id="fig|70996.4.peg.1197"/>
<evidence type="ECO:0000256" key="4">
    <source>
        <dbReference type="ARBA" id="ARBA00022840"/>
    </source>
</evidence>
<dbReference type="PROSITE" id="PS00211">
    <property type="entry name" value="ABC_TRANSPORTER_1"/>
    <property type="match status" value="1"/>
</dbReference>
<name>A0A0P6Y4V6_9CHLR</name>